<dbReference type="Proteomes" id="UP000279968">
    <property type="component" value="Unassembled WGS sequence"/>
</dbReference>
<dbReference type="EMBL" id="RBAN01000004">
    <property type="protein sequence ID" value="RKN52656.1"/>
    <property type="molecule type" value="Genomic_DNA"/>
</dbReference>
<evidence type="ECO:0000313" key="2">
    <source>
        <dbReference type="Proteomes" id="UP000279968"/>
    </source>
</evidence>
<organism evidence="1 2">
    <name type="scientific">Micromonospora costi</name>
    <dbReference type="NCBI Taxonomy" id="1530042"/>
    <lineage>
        <taxon>Bacteria</taxon>
        <taxon>Bacillati</taxon>
        <taxon>Actinomycetota</taxon>
        <taxon>Actinomycetes</taxon>
        <taxon>Micromonosporales</taxon>
        <taxon>Micromonosporaceae</taxon>
        <taxon>Micromonospora</taxon>
    </lineage>
</organism>
<proteinExistence type="predicted"/>
<dbReference type="Gene3D" id="3.30.70.1230">
    <property type="entry name" value="Nucleotide cyclase"/>
    <property type="match status" value="1"/>
</dbReference>
<evidence type="ECO:0000313" key="1">
    <source>
        <dbReference type="EMBL" id="RKN52656.1"/>
    </source>
</evidence>
<dbReference type="AlphaFoldDB" id="A0A3A9ZZ44"/>
<dbReference type="InterPro" id="IPR029787">
    <property type="entry name" value="Nucleotide_cyclase"/>
</dbReference>
<evidence type="ECO:0008006" key="3">
    <source>
        <dbReference type="Google" id="ProtNLM"/>
    </source>
</evidence>
<dbReference type="SUPFAM" id="SSF55073">
    <property type="entry name" value="Nucleotide cyclase"/>
    <property type="match status" value="1"/>
</dbReference>
<dbReference type="OrthoDB" id="4553959at2"/>
<dbReference type="RefSeq" id="WP_120781563.1">
    <property type="nucleotide sequence ID" value="NZ_JBHLUP010000002.1"/>
</dbReference>
<comment type="caution">
    <text evidence="1">The sequence shown here is derived from an EMBL/GenBank/DDBJ whole genome shotgun (WGS) entry which is preliminary data.</text>
</comment>
<sequence length="266" mass="28876">MTLMSEPDRRLIMAVDMERYSRHDDAGQARAQTDFRQLMQKAAERCGLDRAEWDIQPTGDGELSLFPEAVSEPRIIAELVPAIDTILRDHNRYAASWAQVRLRVAIHQGLVTRTENGYAGSAVVTAARLVDATPLRDALKRFPLACVVMIVSSTIYRDVVSQSYSGIRADRYQRVAVRIKSFADDGWIFVPDENVNSAGELPVGLASAPVSPTSVSPGTAPEAPAMTGGSSFSFGTVTNRGPTVFGDHARIVGHTETSGGDGTTWR</sequence>
<keyword evidence="2" id="KW-1185">Reference proteome</keyword>
<name>A0A3A9ZZ44_9ACTN</name>
<reference evidence="1 2" key="1">
    <citation type="journal article" date="2015" name="Int. J. Syst. Evol. Microbiol.">
        <title>Micromonospora costi sp. nov., isolated from a leaf of Costus speciosus.</title>
        <authorList>
            <person name="Thawai C."/>
        </authorList>
    </citation>
    <scope>NUCLEOTIDE SEQUENCE [LARGE SCALE GENOMIC DNA]</scope>
    <source>
        <strain evidence="1 2">CS1-12</strain>
    </source>
</reference>
<gene>
    <name evidence="1" type="ORF">D7193_22655</name>
</gene>
<protein>
    <recommendedName>
        <fullName evidence="3">Guanylate cyclase domain-containing protein</fullName>
    </recommendedName>
</protein>
<accession>A0A3A9ZZ44</accession>